<dbReference type="EMBL" id="CP076023">
    <property type="protein sequence ID" value="QWC15026.1"/>
    <property type="molecule type" value="Genomic_DNA"/>
</dbReference>
<name>A0ABX8GHB8_9CELL</name>
<evidence type="ECO:0000313" key="2">
    <source>
        <dbReference type="Proteomes" id="UP000679335"/>
    </source>
</evidence>
<keyword evidence="1" id="KW-0328">Glycosyltransferase</keyword>
<dbReference type="RefSeq" id="WP_208195517.1">
    <property type="nucleotide sequence ID" value="NZ_CP076023.1"/>
</dbReference>
<dbReference type="SUPFAM" id="SSF53448">
    <property type="entry name" value="Nucleotide-diphospho-sugar transferases"/>
    <property type="match status" value="2"/>
</dbReference>
<sequence length="507" mass="54796">MTPHLSLLLDVGDDLNAALAGIESTELVRDARDGSELLVATRHPTGRLLPWLRELVLDEADAARRLEALLAAATGTWIAVLGPGDRLEPGGLEAVGERLRATPDVDVLYTDEQWPAPGAEGIFTKPRWSLEYERGIDYLGRLCAVRRDLAVAAGGFTGGTDGPAPAGALEWDLHLRCVERTDSVAHLPVVAVTRPAAPPVDDATWDAGLAVVARHLARTGQDATTARAAYPGGVVVERLLPRPPLVSVVVPTGGGRRVVGGTEHLLVERCVRGLVERTDYPAWELVLVTSHGTDPSVAATVRAVVGEDRLVVVEVPGPFNFSRSVNHGVAGARGELVLLLNDDVEPIEPGWLTRMVSVASDPTIGAVGARLVLEDGRLQHVGIVANDDWVASHVLMFEPDGRSHFGLGTLDTDFDAATGACLLLRRDLYAQVGGLDEDLPLNFNDVELCFKVRRTGLRVVVTPLAHLHHYESSTREAAVRDEELAHMERFWRWLTWSDPWVNTRSTA</sequence>
<dbReference type="Proteomes" id="UP000679335">
    <property type="component" value="Chromosome"/>
</dbReference>
<protein>
    <submittedName>
        <fullName evidence="1">Glycosyltransferase</fullName>
        <ecNumber evidence="1">2.4.-.-</ecNumber>
    </submittedName>
</protein>
<evidence type="ECO:0000313" key="1">
    <source>
        <dbReference type="EMBL" id="QWC15026.1"/>
    </source>
</evidence>
<dbReference type="PANTHER" id="PTHR43179">
    <property type="entry name" value="RHAMNOSYLTRANSFERASE WBBL"/>
    <property type="match status" value="1"/>
</dbReference>
<dbReference type="Pfam" id="PF13641">
    <property type="entry name" value="Glyco_tranf_2_3"/>
    <property type="match status" value="1"/>
</dbReference>
<accession>A0ABX8GHB8</accession>
<organism evidence="1 2">
    <name type="scientific">Cellulomonas dongxiuzhuiae</name>
    <dbReference type="NCBI Taxonomy" id="2819979"/>
    <lineage>
        <taxon>Bacteria</taxon>
        <taxon>Bacillati</taxon>
        <taxon>Actinomycetota</taxon>
        <taxon>Actinomycetes</taxon>
        <taxon>Micrococcales</taxon>
        <taxon>Cellulomonadaceae</taxon>
        <taxon>Cellulomonas</taxon>
    </lineage>
</organism>
<keyword evidence="1" id="KW-0808">Transferase</keyword>
<dbReference type="EC" id="2.4.-.-" evidence="1"/>
<reference evidence="1 2" key="1">
    <citation type="submission" date="2021-05" db="EMBL/GenBank/DDBJ databases">
        <title>Novel species in genus Cellulomonas.</title>
        <authorList>
            <person name="Zhang G."/>
        </authorList>
    </citation>
    <scope>NUCLEOTIDE SEQUENCE [LARGE SCALE GENOMIC DNA]</scope>
    <source>
        <strain evidence="2">zg-ZUI157</strain>
    </source>
</reference>
<gene>
    <name evidence="1" type="ORF">KKR89_11855</name>
</gene>
<dbReference type="GO" id="GO:0016757">
    <property type="term" value="F:glycosyltransferase activity"/>
    <property type="evidence" value="ECO:0007669"/>
    <property type="project" value="UniProtKB-KW"/>
</dbReference>
<proteinExistence type="predicted"/>
<dbReference type="PANTHER" id="PTHR43179:SF7">
    <property type="entry name" value="RHAMNOSYLTRANSFERASE WBBL"/>
    <property type="match status" value="1"/>
</dbReference>
<dbReference type="InterPro" id="IPR029044">
    <property type="entry name" value="Nucleotide-diphossugar_trans"/>
</dbReference>
<dbReference type="Gene3D" id="3.90.550.10">
    <property type="entry name" value="Spore Coat Polysaccharide Biosynthesis Protein SpsA, Chain A"/>
    <property type="match status" value="2"/>
</dbReference>
<keyword evidence="2" id="KW-1185">Reference proteome</keyword>